<gene>
    <name evidence="5" type="ORF">JBS370_LOCUS24953</name>
    <name evidence="4" type="ORF">JXQ802_LOCUS53293</name>
    <name evidence="2" type="ORF">PYM288_LOCUS36907</name>
    <name evidence="3" type="ORF">ZHD862_LOCUS36189</name>
</gene>
<accession>A0A819MB81</accession>
<evidence type="ECO:0000313" key="5">
    <source>
        <dbReference type="EMBL" id="CAF3976836.1"/>
    </source>
</evidence>
<dbReference type="EMBL" id="CAJOBD010004019">
    <property type="protein sequence ID" value="CAF3976836.1"/>
    <property type="molecule type" value="Genomic_DNA"/>
</dbReference>
<dbReference type="Proteomes" id="UP000663836">
    <property type="component" value="Unassembled WGS sequence"/>
</dbReference>
<organism evidence="5 6">
    <name type="scientific">Rotaria sordida</name>
    <dbReference type="NCBI Taxonomy" id="392033"/>
    <lineage>
        <taxon>Eukaryota</taxon>
        <taxon>Metazoa</taxon>
        <taxon>Spiralia</taxon>
        <taxon>Gnathifera</taxon>
        <taxon>Rotifera</taxon>
        <taxon>Eurotatoria</taxon>
        <taxon>Bdelloidea</taxon>
        <taxon>Philodinida</taxon>
        <taxon>Philodinidae</taxon>
        <taxon>Rotaria</taxon>
    </lineage>
</organism>
<protein>
    <submittedName>
        <fullName evidence="5">Uncharacterized protein</fullName>
    </submittedName>
</protein>
<name>A0A819MB81_9BILA</name>
<proteinExistence type="predicted"/>
<feature type="compositionally biased region" description="Acidic residues" evidence="1">
    <location>
        <begin position="68"/>
        <end position="81"/>
    </location>
</feature>
<evidence type="ECO:0000313" key="7">
    <source>
        <dbReference type="Proteomes" id="UP000663870"/>
    </source>
</evidence>
<evidence type="ECO:0000313" key="4">
    <source>
        <dbReference type="EMBL" id="CAF1641686.1"/>
    </source>
</evidence>
<dbReference type="Proteomes" id="UP000663854">
    <property type="component" value="Unassembled WGS sequence"/>
</dbReference>
<dbReference type="EMBL" id="CAJNOH010007526">
    <property type="protein sequence ID" value="CAF1459996.1"/>
    <property type="molecule type" value="Genomic_DNA"/>
</dbReference>
<sequence>MPKRKCCEHPIKHEKSTRVPKGVVAVSSQLSKFLISQYDVAYTRICWLCPRCHAFESKKMMTHQSMEFNDDESPSGDELMTEDSSVNDGENDDDSVNVEFNDLNEEEKQNPHMDSGIIAESNDDDDESPRMDEETGHVFYELEHQKDKAMEELSNIFKLLNIGPIHDRLVCKFNPNFPERH</sequence>
<comment type="caution">
    <text evidence="5">The sequence shown here is derived from an EMBL/GenBank/DDBJ whole genome shotgun (WGS) entry which is preliminary data.</text>
</comment>
<evidence type="ECO:0000313" key="6">
    <source>
        <dbReference type="Proteomes" id="UP000663836"/>
    </source>
</evidence>
<evidence type="ECO:0000256" key="1">
    <source>
        <dbReference type="SAM" id="MobiDB-lite"/>
    </source>
</evidence>
<dbReference type="Proteomes" id="UP000663864">
    <property type="component" value="Unassembled WGS sequence"/>
</dbReference>
<keyword evidence="7" id="KW-1185">Reference proteome</keyword>
<dbReference type="EMBL" id="CAJNOL010009183">
    <property type="protein sequence ID" value="CAF1641686.1"/>
    <property type="molecule type" value="Genomic_DNA"/>
</dbReference>
<dbReference type="Proteomes" id="UP000663870">
    <property type="component" value="Unassembled WGS sequence"/>
</dbReference>
<feature type="region of interest" description="Disordered" evidence="1">
    <location>
        <begin position="67"/>
        <end position="132"/>
    </location>
</feature>
<evidence type="ECO:0000313" key="3">
    <source>
        <dbReference type="EMBL" id="CAF1472350.1"/>
    </source>
</evidence>
<dbReference type="EMBL" id="CAJNOT010005687">
    <property type="protein sequence ID" value="CAF1472350.1"/>
    <property type="molecule type" value="Genomic_DNA"/>
</dbReference>
<reference evidence="5" key="1">
    <citation type="submission" date="2021-02" db="EMBL/GenBank/DDBJ databases">
        <authorList>
            <person name="Nowell W R."/>
        </authorList>
    </citation>
    <scope>NUCLEOTIDE SEQUENCE</scope>
</reference>
<dbReference type="AlphaFoldDB" id="A0A819MB81"/>
<evidence type="ECO:0000313" key="2">
    <source>
        <dbReference type="EMBL" id="CAF1459996.1"/>
    </source>
</evidence>